<feature type="domain" description="Conserved oligomeric Golgi complex subunit 2 N-terminal" evidence="10">
    <location>
        <begin position="41"/>
        <end position="112"/>
    </location>
</feature>
<dbReference type="EMBL" id="JBBXJM010000006">
    <property type="protein sequence ID" value="KAL1406264.1"/>
    <property type="molecule type" value="Genomic_DNA"/>
</dbReference>
<gene>
    <name evidence="12" type="ORF">Q8F55_007960</name>
</gene>
<comment type="caution">
    <text evidence="12">The sequence shown here is derived from an EMBL/GenBank/DDBJ whole genome shotgun (WGS) entry which is preliminary data.</text>
</comment>
<dbReference type="Pfam" id="PF06148">
    <property type="entry name" value="COG2_N"/>
    <property type="match status" value="1"/>
</dbReference>
<evidence type="ECO:0000256" key="1">
    <source>
        <dbReference type="ARBA" id="ARBA00004395"/>
    </source>
</evidence>
<keyword evidence="6" id="KW-0333">Golgi apparatus</keyword>
<evidence type="ECO:0000256" key="3">
    <source>
        <dbReference type="ARBA" id="ARBA00020977"/>
    </source>
</evidence>
<feature type="region of interest" description="Disordered" evidence="9">
    <location>
        <begin position="1"/>
        <end position="28"/>
    </location>
</feature>
<organism evidence="12 13">
    <name type="scientific">Vanrija albida</name>
    <dbReference type="NCBI Taxonomy" id="181172"/>
    <lineage>
        <taxon>Eukaryota</taxon>
        <taxon>Fungi</taxon>
        <taxon>Dikarya</taxon>
        <taxon>Basidiomycota</taxon>
        <taxon>Agaricomycotina</taxon>
        <taxon>Tremellomycetes</taxon>
        <taxon>Trichosporonales</taxon>
        <taxon>Trichosporonaceae</taxon>
        <taxon>Vanrija</taxon>
    </lineage>
</organism>
<sequence>MATEALQGAPSPTATVTRSPRASTSSTIGHSLDLPSLLPLSHQHPLLTAADYDVDAFLLSRIHIPLDELRAELRAYLGVLREELVQLINDDYEEFISLGTGLRGEGERLKGLQRPLTGLRGQVEIVRDVLKDHQSAVQAQLDERSALREEKALLELLQRLFETLARAEALETVGDDTERPKVVQRLAGEYTQLVYLRNKARAEGCKVAETASPRIDALRTRLSHDLASILTAALGARDEPRVKQCLRTYDLIEGWREAEDVVRSLVHEFCASTITSSALVVPPSPTAPETPAAGKALDRPHRLTGASLLDGLYNRVLAQVETYAPLISIAHSVSTEFDFFAKVLWPEIGTAIVENLGHVIFSAGRPDELYKHYTTTHRFLTIFEGHAPTADAVIAMRESRTYITFERRWQLPVYFQLRWKEIVSTFENALAASATSPQRPSASAVSSPRVSGATGWALPQSEAAWNAFRQCWAPEIYLPELSHRFWRLSLQILSRYGGWLSATLATYKVGDDEAAQAQEDAVLRFASSAVADIDQLTARIGDLALLAELGLSVQFPTSLSTQPYAERIVAVLQRRCAEPLKLVKTVASQFRATAARPNAAVTASHFIPTILKPLNLLFEPRPTLREKYQGAWSELVVDHVLSNYASILASVRKTEDLLRRHRGARRPGFSLFGNAGVPGTPDAEEGRFKTQMLADVNALADDARKLGVSVDDLGSWLELKDVVERPSGE</sequence>
<dbReference type="Pfam" id="PF12022">
    <property type="entry name" value="COG2_C"/>
    <property type="match status" value="1"/>
</dbReference>
<evidence type="ECO:0000313" key="12">
    <source>
        <dbReference type="EMBL" id="KAL1406264.1"/>
    </source>
</evidence>
<dbReference type="InterPro" id="IPR024603">
    <property type="entry name" value="COG_complex_COG2_C"/>
</dbReference>
<evidence type="ECO:0000256" key="6">
    <source>
        <dbReference type="ARBA" id="ARBA00023034"/>
    </source>
</evidence>
<evidence type="ECO:0000256" key="7">
    <source>
        <dbReference type="ARBA" id="ARBA00023136"/>
    </source>
</evidence>
<reference evidence="12 13" key="1">
    <citation type="submission" date="2023-08" db="EMBL/GenBank/DDBJ databases">
        <title>Annotated Genome Sequence of Vanrija albida AlHP1.</title>
        <authorList>
            <person name="Herzog R."/>
        </authorList>
    </citation>
    <scope>NUCLEOTIDE SEQUENCE [LARGE SCALE GENOMIC DNA]</scope>
    <source>
        <strain evidence="12 13">AlHP1</strain>
    </source>
</reference>
<evidence type="ECO:0000256" key="9">
    <source>
        <dbReference type="SAM" id="MobiDB-lite"/>
    </source>
</evidence>
<protein>
    <recommendedName>
        <fullName evidence="3">Conserved oligomeric Golgi complex subunit 2</fullName>
    </recommendedName>
    <alternativeName>
        <fullName evidence="8">Component of oligomeric Golgi complex 2</fullName>
    </alternativeName>
</protein>
<keyword evidence="7" id="KW-0472">Membrane</keyword>
<evidence type="ECO:0000256" key="8">
    <source>
        <dbReference type="ARBA" id="ARBA00031344"/>
    </source>
</evidence>
<comment type="similarity">
    <text evidence="2">Belongs to the COG2 family.</text>
</comment>
<keyword evidence="4" id="KW-0813">Transport</keyword>
<dbReference type="RefSeq" id="XP_069206208.1">
    <property type="nucleotide sequence ID" value="XM_069356367.1"/>
</dbReference>
<dbReference type="PANTHER" id="PTHR12961:SF0">
    <property type="entry name" value="CONSERVED OLIGOMERIC GOLGI COMPLEX SUBUNIT 2"/>
    <property type="match status" value="1"/>
</dbReference>
<evidence type="ECO:0000259" key="10">
    <source>
        <dbReference type="Pfam" id="PF06148"/>
    </source>
</evidence>
<evidence type="ECO:0000259" key="11">
    <source>
        <dbReference type="Pfam" id="PF12022"/>
    </source>
</evidence>
<accession>A0ABR3PV12</accession>
<evidence type="ECO:0000256" key="5">
    <source>
        <dbReference type="ARBA" id="ARBA00022927"/>
    </source>
</evidence>
<name>A0ABR3PV12_9TREE</name>
<dbReference type="PANTHER" id="PTHR12961">
    <property type="entry name" value="CONSERVED OLIGOMERIC GOLGI COMPLEX COMPONENT 2"/>
    <property type="match status" value="1"/>
</dbReference>
<feature type="compositionally biased region" description="Polar residues" evidence="9">
    <location>
        <begin position="10"/>
        <end position="28"/>
    </location>
</feature>
<evidence type="ECO:0000313" key="13">
    <source>
        <dbReference type="Proteomes" id="UP001565368"/>
    </source>
</evidence>
<keyword evidence="5" id="KW-0653">Protein transport</keyword>
<proteinExistence type="inferred from homology"/>
<keyword evidence="13" id="KW-1185">Reference proteome</keyword>
<dbReference type="InterPro" id="IPR024602">
    <property type="entry name" value="COG_su2_N"/>
</dbReference>
<feature type="domain" description="COG complex component COG2 C-terminal" evidence="11">
    <location>
        <begin position="407"/>
        <end position="696"/>
    </location>
</feature>
<comment type="subcellular location">
    <subcellularLocation>
        <location evidence="1">Golgi apparatus membrane</location>
        <topology evidence="1">Peripheral membrane protein</topology>
    </subcellularLocation>
</comment>
<dbReference type="Proteomes" id="UP001565368">
    <property type="component" value="Unassembled WGS sequence"/>
</dbReference>
<dbReference type="GeneID" id="95989003"/>
<evidence type="ECO:0000256" key="2">
    <source>
        <dbReference type="ARBA" id="ARBA00007603"/>
    </source>
</evidence>
<evidence type="ECO:0000256" key="4">
    <source>
        <dbReference type="ARBA" id="ARBA00022448"/>
    </source>
</evidence>
<dbReference type="InterPro" id="IPR009316">
    <property type="entry name" value="COG2"/>
</dbReference>